<feature type="region of interest" description="Disordered" evidence="1">
    <location>
        <begin position="214"/>
        <end position="318"/>
    </location>
</feature>
<dbReference type="Pfam" id="PF07145">
    <property type="entry name" value="PAM2"/>
    <property type="match status" value="1"/>
</dbReference>
<gene>
    <name evidence="2" type="ORF">OTU49_011473</name>
</gene>
<feature type="region of interest" description="Disordered" evidence="1">
    <location>
        <begin position="23"/>
        <end position="81"/>
    </location>
</feature>
<dbReference type="AlphaFoldDB" id="A0AAW0W380"/>
<name>A0AAW0W380_CHEQU</name>
<proteinExistence type="predicted"/>
<dbReference type="EMBL" id="JARKIK010000088">
    <property type="protein sequence ID" value="KAK8723631.1"/>
    <property type="molecule type" value="Genomic_DNA"/>
</dbReference>
<feature type="compositionally biased region" description="Gly residues" evidence="1">
    <location>
        <begin position="300"/>
        <end position="316"/>
    </location>
</feature>
<organism evidence="2 3">
    <name type="scientific">Cherax quadricarinatus</name>
    <name type="common">Australian red claw crayfish</name>
    <dbReference type="NCBI Taxonomy" id="27406"/>
    <lineage>
        <taxon>Eukaryota</taxon>
        <taxon>Metazoa</taxon>
        <taxon>Ecdysozoa</taxon>
        <taxon>Arthropoda</taxon>
        <taxon>Crustacea</taxon>
        <taxon>Multicrustacea</taxon>
        <taxon>Malacostraca</taxon>
        <taxon>Eumalacostraca</taxon>
        <taxon>Eucarida</taxon>
        <taxon>Decapoda</taxon>
        <taxon>Pleocyemata</taxon>
        <taxon>Astacidea</taxon>
        <taxon>Parastacoidea</taxon>
        <taxon>Parastacidae</taxon>
        <taxon>Cherax</taxon>
    </lineage>
</organism>
<accession>A0AAW0W380</accession>
<dbReference type="InterPro" id="IPR009818">
    <property type="entry name" value="PAM2_motif"/>
</dbReference>
<sequence length="390" mass="41503">MTMSPATEISKPLEEIDKITSAISHSKLNPNAKEFVFNPNAKPFSPRSPSTTTPPRPHTPQTPQIPPNQPPQMPGGPPVGMHQAMVLTTHTQSFAVQQPPRFPKRAVPVGNSQRPEYASQMQVAAATGQPILAPAPMNTQPQALTAVPIPQNILPQTPQHYQQYPSVPMMLRFPHGMPMVTAMVPTSMGLCHQNPDSQQQSQQHGHQTMYMAQANLPPHQPHPAHTPGPVPQPTQPPTPQNPGGGSGPPNMPNPPSTPGPTPPQPLIYSHMGGQPSLPQHLPQHSPHTAQSPHAPQYPGPGQGAGSAAGGHHGGPGQQMATQFVVLPPHMMHHSGPPPHSATAHIPSSMAGYTPTSSATVQHIPSGPHIQYFQSTPGSHGYHMPLIHHSQ</sequence>
<evidence type="ECO:0000256" key="1">
    <source>
        <dbReference type="SAM" id="MobiDB-lite"/>
    </source>
</evidence>
<evidence type="ECO:0000313" key="3">
    <source>
        <dbReference type="Proteomes" id="UP001445076"/>
    </source>
</evidence>
<feature type="compositionally biased region" description="Pro residues" evidence="1">
    <location>
        <begin position="218"/>
        <end position="240"/>
    </location>
</feature>
<evidence type="ECO:0000313" key="2">
    <source>
        <dbReference type="EMBL" id="KAK8723631.1"/>
    </source>
</evidence>
<dbReference type="Proteomes" id="UP001445076">
    <property type="component" value="Unassembled WGS sequence"/>
</dbReference>
<keyword evidence="3" id="KW-1185">Reference proteome</keyword>
<feature type="compositionally biased region" description="Pro residues" evidence="1">
    <location>
        <begin position="249"/>
        <end position="265"/>
    </location>
</feature>
<reference evidence="2 3" key="1">
    <citation type="journal article" date="2024" name="BMC Genomics">
        <title>Genome assembly of redclaw crayfish (Cherax quadricarinatus) provides insights into its immune adaptation and hypoxia tolerance.</title>
        <authorList>
            <person name="Liu Z."/>
            <person name="Zheng J."/>
            <person name="Li H."/>
            <person name="Fang K."/>
            <person name="Wang S."/>
            <person name="He J."/>
            <person name="Zhou D."/>
            <person name="Weng S."/>
            <person name="Chi M."/>
            <person name="Gu Z."/>
            <person name="He J."/>
            <person name="Li F."/>
            <person name="Wang M."/>
        </authorList>
    </citation>
    <scope>NUCLEOTIDE SEQUENCE [LARGE SCALE GENOMIC DNA]</scope>
    <source>
        <strain evidence="2">ZL_2023a</strain>
    </source>
</reference>
<protein>
    <submittedName>
        <fullName evidence="2">Uncharacterized protein</fullName>
    </submittedName>
</protein>
<feature type="compositionally biased region" description="Pro residues" evidence="1">
    <location>
        <begin position="52"/>
        <end position="77"/>
    </location>
</feature>
<comment type="caution">
    <text evidence="2">The sequence shown here is derived from an EMBL/GenBank/DDBJ whole genome shotgun (WGS) entry which is preliminary data.</text>
</comment>